<dbReference type="CDD" id="cd04301">
    <property type="entry name" value="NAT_SF"/>
    <property type="match status" value="1"/>
</dbReference>
<proteinExistence type="predicted"/>
<evidence type="ECO:0000313" key="3">
    <source>
        <dbReference type="Proteomes" id="UP000019226"/>
    </source>
</evidence>
<dbReference type="EMBL" id="CP004350">
    <property type="protein sequence ID" value="AHI20219.1"/>
    <property type="molecule type" value="Genomic_DNA"/>
</dbReference>
<name>A0ABN4CHR3_9CORY</name>
<dbReference type="PROSITE" id="PS51186">
    <property type="entry name" value="GNAT"/>
    <property type="match status" value="1"/>
</dbReference>
<keyword evidence="3" id="KW-1185">Reference proteome</keyword>
<dbReference type="SUPFAM" id="SSF55729">
    <property type="entry name" value="Acyl-CoA N-acyltransferases (Nat)"/>
    <property type="match status" value="1"/>
</dbReference>
<evidence type="ECO:0000259" key="1">
    <source>
        <dbReference type="PROSITE" id="PS51186"/>
    </source>
</evidence>
<feature type="domain" description="N-acetyltransferase" evidence="1">
    <location>
        <begin position="1"/>
        <end position="102"/>
    </location>
</feature>
<protein>
    <submittedName>
        <fullName evidence="2">N-acetyltransferase GCN5</fullName>
    </submittedName>
</protein>
<accession>A0ABN4CHR3</accession>
<organism evidence="2 3">
    <name type="scientific">Corynebacterium casei LMG S-19264</name>
    <dbReference type="NCBI Taxonomy" id="1285583"/>
    <lineage>
        <taxon>Bacteria</taxon>
        <taxon>Bacillati</taxon>
        <taxon>Actinomycetota</taxon>
        <taxon>Actinomycetes</taxon>
        <taxon>Mycobacteriales</taxon>
        <taxon>Corynebacteriaceae</taxon>
        <taxon>Corynebacterium</taxon>
    </lineage>
</organism>
<evidence type="ECO:0000313" key="2">
    <source>
        <dbReference type="EMBL" id="AHI20219.1"/>
    </source>
</evidence>
<dbReference type="InterPro" id="IPR016181">
    <property type="entry name" value="Acyl_CoA_acyltransferase"/>
</dbReference>
<dbReference type="Pfam" id="PF13508">
    <property type="entry name" value="Acetyltransf_7"/>
    <property type="match status" value="1"/>
</dbReference>
<dbReference type="Gene3D" id="3.40.630.30">
    <property type="match status" value="1"/>
</dbReference>
<dbReference type="Proteomes" id="UP000019226">
    <property type="component" value="Chromosome"/>
</dbReference>
<reference evidence="3" key="1">
    <citation type="submission" date="2013-02" db="EMBL/GenBank/DDBJ databases">
        <title>The complete genome sequence of Corynebacterium casei LMG S-19264 (=DSM 44701).</title>
        <authorList>
            <person name="Ruckert C."/>
            <person name="Albersmeier A."/>
            <person name="Kalinowski J."/>
        </authorList>
    </citation>
    <scope>NUCLEOTIDE SEQUENCE [LARGE SCALE GENOMIC DNA]</scope>
    <source>
        <strain evidence="3">LMG S-19264</strain>
    </source>
</reference>
<dbReference type="InterPro" id="IPR000182">
    <property type="entry name" value="GNAT_dom"/>
</dbReference>
<gene>
    <name evidence="2" type="ORF">CCASEI_08270</name>
</gene>
<sequence length="102" mass="11107">MWVRAIEKDSGQTAGMGRVISDSGWCFLIADMATDPAHQRRGIGRAVLEELLSEILTSAPDNPYIVLLADAPGRPLYQSMGFVETAPHSIGMQYVPDKTSTQ</sequence>